<keyword evidence="3" id="KW-0238">DNA-binding</keyword>
<dbReference type="SUPFAM" id="SSF46785">
    <property type="entry name" value="Winged helix' DNA-binding domain"/>
    <property type="match status" value="1"/>
</dbReference>
<name>A0A443KGL3_9RHOB</name>
<evidence type="ECO:0000259" key="5">
    <source>
        <dbReference type="PROSITE" id="PS50931"/>
    </source>
</evidence>
<evidence type="ECO:0000256" key="4">
    <source>
        <dbReference type="ARBA" id="ARBA00023163"/>
    </source>
</evidence>
<accession>A0A443KGL3</accession>
<evidence type="ECO:0000313" key="6">
    <source>
        <dbReference type="EMBL" id="RWR31887.1"/>
    </source>
</evidence>
<comment type="similarity">
    <text evidence="1">Belongs to the LysR transcriptional regulatory family.</text>
</comment>
<dbReference type="SUPFAM" id="SSF53850">
    <property type="entry name" value="Periplasmic binding protein-like II"/>
    <property type="match status" value="1"/>
</dbReference>
<dbReference type="Gene3D" id="1.10.10.10">
    <property type="entry name" value="Winged helix-like DNA-binding domain superfamily/Winged helix DNA-binding domain"/>
    <property type="match status" value="1"/>
</dbReference>
<dbReference type="Gene3D" id="3.40.190.290">
    <property type="match status" value="1"/>
</dbReference>
<dbReference type="InterPro" id="IPR005119">
    <property type="entry name" value="LysR_subst-bd"/>
</dbReference>
<dbReference type="PROSITE" id="PS50931">
    <property type="entry name" value="HTH_LYSR"/>
    <property type="match status" value="1"/>
</dbReference>
<protein>
    <submittedName>
        <fullName evidence="6">LysR family transcriptional regulator</fullName>
    </submittedName>
</protein>
<proteinExistence type="inferred from homology"/>
<organism evidence="6 7">
    <name type="scientific">Paenirhodobacter populi</name>
    <dbReference type="NCBI Taxonomy" id="2306993"/>
    <lineage>
        <taxon>Bacteria</taxon>
        <taxon>Pseudomonadati</taxon>
        <taxon>Pseudomonadota</taxon>
        <taxon>Alphaproteobacteria</taxon>
        <taxon>Rhodobacterales</taxon>
        <taxon>Rhodobacter group</taxon>
        <taxon>Paenirhodobacter</taxon>
    </lineage>
</organism>
<keyword evidence="4" id="KW-0804">Transcription</keyword>
<dbReference type="GO" id="GO:0003677">
    <property type="term" value="F:DNA binding"/>
    <property type="evidence" value="ECO:0007669"/>
    <property type="project" value="UniProtKB-KW"/>
</dbReference>
<dbReference type="EMBL" id="SAUX01000002">
    <property type="protein sequence ID" value="RWR31887.1"/>
    <property type="molecule type" value="Genomic_DNA"/>
</dbReference>
<comment type="caution">
    <text evidence="6">The sequence shown here is derived from an EMBL/GenBank/DDBJ whole genome shotgun (WGS) entry which is preliminary data.</text>
</comment>
<dbReference type="PANTHER" id="PTHR30579:SF3">
    <property type="entry name" value="TRANSCRIPTIONAL REGULATORY PROTEIN"/>
    <property type="match status" value="1"/>
</dbReference>
<evidence type="ECO:0000256" key="2">
    <source>
        <dbReference type="ARBA" id="ARBA00023015"/>
    </source>
</evidence>
<dbReference type="InterPro" id="IPR000847">
    <property type="entry name" value="LysR_HTH_N"/>
</dbReference>
<dbReference type="InterPro" id="IPR050176">
    <property type="entry name" value="LTTR"/>
</dbReference>
<dbReference type="Pfam" id="PF03466">
    <property type="entry name" value="LysR_substrate"/>
    <property type="match status" value="1"/>
</dbReference>
<dbReference type="InterPro" id="IPR036390">
    <property type="entry name" value="WH_DNA-bd_sf"/>
</dbReference>
<evidence type="ECO:0000256" key="3">
    <source>
        <dbReference type="ARBA" id="ARBA00023125"/>
    </source>
</evidence>
<gene>
    <name evidence="6" type="ORF">D2T31_02660</name>
</gene>
<keyword evidence="2" id="KW-0805">Transcription regulation</keyword>
<evidence type="ECO:0000313" key="7">
    <source>
        <dbReference type="Proteomes" id="UP000285295"/>
    </source>
</evidence>
<reference evidence="6 7" key="2">
    <citation type="submission" date="2019-01" db="EMBL/GenBank/DDBJ databases">
        <authorList>
            <person name="Li Y."/>
        </authorList>
    </citation>
    <scope>NUCLEOTIDE SEQUENCE [LARGE SCALE GENOMIC DNA]</scope>
    <source>
        <strain evidence="6 7">D19-10-3-21</strain>
    </source>
</reference>
<dbReference type="PANTHER" id="PTHR30579">
    <property type="entry name" value="TRANSCRIPTIONAL REGULATOR"/>
    <property type="match status" value="1"/>
</dbReference>
<dbReference type="GO" id="GO:0003700">
    <property type="term" value="F:DNA-binding transcription factor activity"/>
    <property type="evidence" value="ECO:0007669"/>
    <property type="project" value="InterPro"/>
</dbReference>
<dbReference type="Pfam" id="PF00126">
    <property type="entry name" value="HTH_1"/>
    <property type="match status" value="1"/>
</dbReference>
<reference evidence="6 7" key="1">
    <citation type="submission" date="2019-01" db="EMBL/GenBank/DDBJ databases">
        <title>Sinorhodobacter populi sp. nov. isolated from the symptomatic bark tissue of Populus euramericana canker.</title>
        <authorList>
            <person name="Xu G."/>
        </authorList>
    </citation>
    <scope>NUCLEOTIDE SEQUENCE [LARGE SCALE GENOMIC DNA]</scope>
    <source>
        <strain evidence="6 7">D19-10-3-21</strain>
    </source>
</reference>
<dbReference type="OrthoDB" id="9796526at2"/>
<sequence>MQPNWDDLRVFLALAREGSLTGAARRLGAGVATVSRRIERFEAALGLPLFLRHQSGYSLTDQGTALLPRAEAAEEALAGLRHEAGAQDRIQGHVRIASIESLITPLLIPALGSLLAANPGLDVEILFSTQAVNLHRHDADLALRMLRPDHGHLMVRQLVGMGFGLYGPPDGARLDRQISWPDQISLGTVLAWTRAFSRPDTPRLAVNTLDSQVEAVRRGLGQAVLPHFLARPAGLRLLADRPPDGGMMERPIYMVTHADLAASRRVSAVAEAIADSIISRRAEFGPGD</sequence>
<dbReference type="Proteomes" id="UP000285295">
    <property type="component" value="Unassembled WGS sequence"/>
</dbReference>
<evidence type="ECO:0000256" key="1">
    <source>
        <dbReference type="ARBA" id="ARBA00009437"/>
    </source>
</evidence>
<feature type="domain" description="HTH lysR-type" evidence="5">
    <location>
        <begin position="3"/>
        <end position="60"/>
    </location>
</feature>
<dbReference type="RefSeq" id="WP_128235893.1">
    <property type="nucleotide sequence ID" value="NZ_SAUX01000002.1"/>
</dbReference>
<dbReference type="AlphaFoldDB" id="A0A443KGL3"/>
<dbReference type="InterPro" id="IPR036388">
    <property type="entry name" value="WH-like_DNA-bd_sf"/>
</dbReference>